<dbReference type="Proteomes" id="UP000197781">
    <property type="component" value="Chromosome"/>
</dbReference>
<evidence type="ECO:0000313" key="5">
    <source>
        <dbReference type="Proteomes" id="UP000035218"/>
    </source>
</evidence>
<reference evidence="4 5" key="1">
    <citation type="submission" date="2015-05" db="EMBL/GenBank/DDBJ databases">
        <title>Genome sequencing project for genomic taxonomy and phylogenomics of Bacillus-like bacteria.</title>
        <authorList>
            <person name="Liu B."/>
            <person name="Wang J."/>
            <person name="Zhu Y."/>
            <person name="Liu G."/>
            <person name="Chen Q."/>
            <person name="Chen Z."/>
            <person name="Lan J."/>
            <person name="Che J."/>
            <person name="Ge C."/>
            <person name="Shi H."/>
            <person name="Pan Z."/>
            <person name="Liu X."/>
        </authorList>
    </citation>
    <scope>NUCLEOTIDE SEQUENCE [LARGE SCALE GENOMIC DNA]</scope>
    <source>
        <strain evidence="4 5">DSM 9885</strain>
    </source>
</reference>
<protein>
    <submittedName>
        <fullName evidence="2">Uncharacterized protein</fullName>
    </submittedName>
</protein>
<proteinExistence type="predicted"/>
<sequence length="59" mass="7101">MYLGVFDLNQRLEQTRKILREKQHLKKLIEEDIHDLEQDVKELEAMTAKQEKYATSAQR</sequence>
<reference evidence="3 7" key="3">
    <citation type="submission" date="2019-06" db="EMBL/GenBank/DDBJ databases">
        <title>Whole genome shotgun sequence of Brevibacillus formosus NBRC 15716.</title>
        <authorList>
            <person name="Hosoyama A."/>
            <person name="Uohara A."/>
            <person name="Ohji S."/>
            <person name="Ichikawa N."/>
        </authorList>
    </citation>
    <scope>NUCLEOTIDE SEQUENCE [LARGE SCALE GENOMIC DNA]</scope>
    <source>
        <strain evidence="3 7">NBRC 15716</strain>
    </source>
</reference>
<evidence type="ECO:0000313" key="6">
    <source>
        <dbReference type="Proteomes" id="UP000197781"/>
    </source>
</evidence>
<evidence type="ECO:0000313" key="4">
    <source>
        <dbReference type="EMBL" id="KLI01220.1"/>
    </source>
</evidence>
<keyword evidence="1" id="KW-0175">Coiled coil</keyword>
<keyword evidence="7" id="KW-1185">Reference proteome</keyword>
<dbReference type="EMBL" id="LDCN01000001">
    <property type="protein sequence ID" value="KLI01220.1"/>
    <property type="molecule type" value="Genomic_DNA"/>
</dbReference>
<gene>
    <name evidence="4" type="ORF">AA984_04755</name>
    <name evidence="3" type="ORF">BFO01nite_32790</name>
    <name evidence="2" type="ORF">BP422_16130</name>
</gene>
<dbReference type="AlphaFoldDB" id="A0A0H0SS09"/>
<evidence type="ECO:0000313" key="2">
    <source>
        <dbReference type="EMBL" id="ASJ54956.1"/>
    </source>
</evidence>
<dbReference type="RefSeq" id="WP_047068559.1">
    <property type="nucleotide sequence ID" value="NZ_BJOL01000018.1"/>
</dbReference>
<evidence type="ECO:0000313" key="7">
    <source>
        <dbReference type="Proteomes" id="UP000319498"/>
    </source>
</evidence>
<feature type="coiled-coil region" evidence="1">
    <location>
        <begin position="19"/>
        <end position="53"/>
    </location>
</feature>
<dbReference type="Proteomes" id="UP000035218">
    <property type="component" value="Unassembled WGS sequence"/>
</dbReference>
<organism evidence="2 6">
    <name type="scientific">Brevibacillus formosus</name>
    <dbReference type="NCBI Taxonomy" id="54913"/>
    <lineage>
        <taxon>Bacteria</taxon>
        <taxon>Bacillati</taxon>
        <taxon>Bacillota</taxon>
        <taxon>Bacilli</taxon>
        <taxon>Bacillales</taxon>
        <taxon>Paenibacillaceae</taxon>
        <taxon>Brevibacillus</taxon>
    </lineage>
</organism>
<dbReference type="GeneID" id="87584381"/>
<reference evidence="2 6" key="2">
    <citation type="submission" date="2016-11" db="EMBL/GenBank/DDBJ databases">
        <authorList>
            <person name="Jaros S."/>
            <person name="Januszkiewicz K."/>
            <person name="Wedrychowicz H."/>
        </authorList>
    </citation>
    <scope>NUCLEOTIDE SEQUENCE [LARGE SCALE GENOMIC DNA]</scope>
    <source>
        <strain evidence="2 6">NF2</strain>
    </source>
</reference>
<dbReference type="Proteomes" id="UP000319498">
    <property type="component" value="Unassembled WGS sequence"/>
</dbReference>
<accession>A0A0H0SS09</accession>
<name>A0A0H0SS09_9BACL</name>
<evidence type="ECO:0000313" key="3">
    <source>
        <dbReference type="EMBL" id="GED59147.1"/>
    </source>
</evidence>
<dbReference type="OrthoDB" id="2469335at2"/>
<dbReference type="KEGG" id="bfm:BP422_16130"/>
<evidence type="ECO:0000256" key="1">
    <source>
        <dbReference type="SAM" id="Coils"/>
    </source>
</evidence>
<dbReference type="EMBL" id="BJOL01000018">
    <property type="protein sequence ID" value="GED59147.1"/>
    <property type="molecule type" value="Genomic_DNA"/>
</dbReference>
<dbReference type="EMBL" id="CP018145">
    <property type="protein sequence ID" value="ASJ54956.1"/>
    <property type="molecule type" value="Genomic_DNA"/>
</dbReference>